<dbReference type="EMBL" id="UGRY01000002">
    <property type="protein sequence ID" value="SUA77693.1"/>
    <property type="molecule type" value="Genomic_DNA"/>
</dbReference>
<evidence type="ECO:0000256" key="8">
    <source>
        <dbReference type="SAM" id="MobiDB-lite"/>
    </source>
</evidence>
<evidence type="ECO:0000256" key="7">
    <source>
        <dbReference type="ARBA" id="ARBA00023136"/>
    </source>
</evidence>
<feature type="transmembrane region" description="Helical" evidence="9">
    <location>
        <begin position="112"/>
        <end position="133"/>
    </location>
</feature>
<dbReference type="GO" id="GO:0005886">
    <property type="term" value="C:plasma membrane"/>
    <property type="evidence" value="ECO:0007669"/>
    <property type="project" value="UniProtKB-SubCell"/>
</dbReference>
<dbReference type="PANTHER" id="PTHR23501">
    <property type="entry name" value="MAJOR FACILITATOR SUPERFAMILY"/>
    <property type="match status" value="1"/>
</dbReference>
<feature type="transmembrane region" description="Helical" evidence="9">
    <location>
        <begin position="276"/>
        <end position="300"/>
    </location>
</feature>
<organism evidence="11 12">
    <name type="scientific">Nocardia otitidiscaviarum</name>
    <dbReference type="NCBI Taxonomy" id="1823"/>
    <lineage>
        <taxon>Bacteria</taxon>
        <taxon>Bacillati</taxon>
        <taxon>Actinomycetota</taxon>
        <taxon>Actinomycetes</taxon>
        <taxon>Mycobacteriales</taxon>
        <taxon>Nocardiaceae</taxon>
        <taxon>Nocardia</taxon>
    </lineage>
</organism>
<feature type="transmembrane region" description="Helical" evidence="9">
    <location>
        <begin position="57"/>
        <end position="75"/>
    </location>
</feature>
<dbReference type="InterPro" id="IPR004638">
    <property type="entry name" value="EmrB-like"/>
</dbReference>
<dbReference type="RefSeq" id="WP_039818962.1">
    <property type="nucleotide sequence ID" value="NZ_UGRY01000002.1"/>
</dbReference>
<dbReference type="Proteomes" id="UP000255467">
    <property type="component" value="Unassembled WGS sequence"/>
</dbReference>
<keyword evidence="3" id="KW-0813">Transport</keyword>
<feature type="transmembrane region" description="Helical" evidence="9">
    <location>
        <begin position="312"/>
        <end position="334"/>
    </location>
</feature>
<dbReference type="PANTHER" id="PTHR23501:SF197">
    <property type="entry name" value="COMD"/>
    <property type="match status" value="1"/>
</dbReference>
<feature type="transmembrane region" description="Helical" evidence="9">
    <location>
        <begin position="145"/>
        <end position="166"/>
    </location>
</feature>
<evidence type="ECO:0000256" key="4">
    <source>
        <dbReference type="ARBA" id="ARBA00022475"/>
    </source>
</evidence>
<feature type="transmembrane region" description="Helical" evidence="9">
    <location>
        <begin position="19"/>
        <end position="37"/>
    </location>
</feature>
<feature type="domain" description="Major facilitator superfamily (MFS) profile" evidence="10">
    <location>
        <begin position="22"/>
        <end position="503"/>
    </location>
</feature>
<evidence type="ECO:0000313" key="11">
    <source>
        <dbReference type="EMBL" id="SUA77693.1"/>
    </source>
</evidence>
<feature type="region of interest" description="Disordered" evidence="8">
    <location>
        <begin position="517"/>
        <end position="536"/>
    </location>
</feature>
<keyword evidence="6 9" id="KW-1133">Transmembrane helix</keyword>
<keyword evidence="12" id="KW-1185">Reference proteome</keyword>
<dbReference type="AlphaFoldDB" id="A0A378YLN5"/>
<gene>
    <name evidence="11" type="primary">bmr3_4</name>
    <name evidence="11" type="ORF">NCTC1934_03138</name>
</gene>
<dbReference type="CDD" id="cd17502">
    <property type="entry name" value="MFS_Azr1_MDR_like"/>
    <property type="match status" value="1"/>
</dbReference>
<keyword evidence="5 9" id="KW-0812">Transmembrane</keyword>
<dbReference type="NCBIfam" id="TIGR00711">
    <property type="entry name" value="efflux_EmrB"/>
    <property type="match status" value="1"/>
</dbReference>
<dbReference type="PRINTS" id="PR01036">
    <property type="entry name" value="TCRTETB"/>
</dbReference>
<dbReference type="Gene3D" id="1.20.1250.20">
    <property type="entry name" value="MFS general substrate transporter like domains"/>
    <property type="match status" value="1"/>
</dbReference>
<evidence type="ECO:0000256" key="6">
    <source>
        <dbReference type="ARBA" id="ARBA00022989"/>
    </source>
</evidence>
<dbReference type="SUPFAM" id="SSF103473">
    <property type="entry name" value="MFS general substrate transporter"/>
    <property type="match status" value="1"/>
</dbReference>
<dbReference type="OrthoDB" id="7375466at2"/>
<comment type="similarity">
    <text evidence="2">Belongs to the major facilitator superfamily. TCR/Tet family.</text>
</comment>
<proteinExistence type="inferred from homology"/>
<evidence type="ECO:0000256" key="2">
    <source>
        <dbReference type="ARBA" id="ARBA00007520"/>
    </source>
</evidence>
<keyword evidence="4" id="KW-1003">Cell membrane</keyword>
<feature type="transmembrane region" description="Helical" evidence="9">
    <location>
        <begin position="87"/>
        <end position="106"/>
    </location>
</feature>
<sequence>MTTAAASPPTPIVLTQKRIWLIFSALIAGMFLASLDQTIVGTAMPTIVGELGGVSEMAWTATSYLLATTIVMPIYGKFGDLFGRRWLFLFAIGVFTAASIGAALATGFWEFIAFRGLQGVGGGGLMILAQAIIADVVPAKDRGKYMAPMGAVFGITSVAGPLLGGFFADHIGWRWCFWINVPVGLAAMAIAFKYLSIPSHRPKSKPDYLGVVLMSAATTLIILATDWGGKRYAWDSSVILSMIVALVLVIAAFVVVEARAEEPMLPLWLFRNRTFVLTSTIGLVVGLVMFAALAFIPTYLQMATGASASVSGLLLIPMMVGLLATLISSMAAITKTGRYRVYPPLGALIIGIGMVWLTQLRADTSMWVVSGMLFVMGAGLGLIMQIIVLVVQNAVSPDQIGTATSANNYFREMGGAIGVAVFGSIFTSRLTEGLSGAFQEHGQQAAGLDPGGLVPTVVKHLPQQLHDAIVSAYVDALVPGFWYLLPGVAVAFLLALFIPHLKLSDEAGMVARGEAVLAEDTPEPESLPAAQDPVQR</sequence>
<dbReference type="FunFam" id="1.20.1720.10:FF:000004">
    <property type="entry name" value="EmrB/QacA family drug resistance transporter"/>
    <property type="match status" value="1"/>
</dbReference>
<feature type="transmembrane region" description="Helical" evidence="9">
    <location>
        <begin position="366"/>
        <end position="391"/>
    </location>
</feature>
<feature type="transmembrane region" description="Helical" evidence="9">
    <location>
        <begin position="480"/>
        <end position="499"/>
    </location>
</feature>
<feature type="transmembrane region" description="Helical" evidence="9">
    <location>
        <begin position="341"/>
        <end position="360"/>
    </location>
</feature>
<accession>A0A378YLN5</accession>
<evidence type="ECO:0000256" key="5">
    <source>
        <dbReference type="ARBA" id="ARBA00022692"/>
    </source>
</evidence>
<dbReference type="Pfam" id="PF07690">
    <property type="entry name" value="MFS_1"/>
    <property type="match status" value="1"/>
</dbReference>
<feature type="transmembrane region" description="Helical" evidence="9">
    <location>
        <begin position="172"/>
        <end position="195"/>
    </location>
</feature>
<evidence type="ECO:0000256" key="9">
    <source>
        <dbReference type="SAM" id="Phobius"/>
    </source>
</evidence>
<dbReference type="GO" id="GO:0022857">
    <property type="term" value="F:transmembrane transporter activity"/>
    <property type="evidence" value="ECO:0007669"/>
    <property type="project" value="InterPro"/>
</dbReference>
<dbReference type="InterPro" id="IPR011701">
    <property type="entry name" value="MFS"/>
</dbReference>
<dbReference type="Gene3D" id="1.20.1720.10">
    <property type="entry name" value="Multidrug resistance protein D"/>
    <property type="match status" value="1"/>
</dbReference>
<comment type="subcellular location">
    <subcellularLocation>
        <location evidence="1">Cell membrane</location>
        <topology evidence="1">Multi-pass membrane protein</topology>
    </subcellularLocation>
</comment>
<dbReference type="InterPro" id="IPR036259">
    <property type="entry name" value="MFS_trans_sf"/>
</dbReference>
<feature type="transmembrane region" description="Helical" evidence="9">
    <location>
        <begin position="237"/>
        <end position="256"/>
    </location>
</feature>
<evidence type="ECO:0000313" key="12">
    <source>
        <dbReference type="Proteomes" id="UP000255467"/>
    </source>
</evidence>
<feature type="transmembrane region" description="Helical" evidence="9">
    <location>
        <begin position="207"/>
        <end position="225"/>
    </location>
</feature>
<protein>
    <submittedName>
        <fullName evidence="11">Multidrug-efflux transporter 3</fullName>
    </submittedName>
</protein>
<evidence type="ECO:0000256" key="3">
    <source>
        <dbReference type="ARBA" id="ARBA00022448"/>
    </source>
</evidence>
<reference evidence="11 12" key="1">
    <citation type="submission" date="2018-06" db="EMBL/GenBank/DDBJ databases">
        <authorList>
            <consortium name="Pathogen Informatics"/>
            <person name="Doyle S."/>
        </authorList>
    </citation>
    <scope>NUCLEOTIDE SEQUENCE [LARGE SCALE GENOMIC DNA]</scope>
    <source>
        <strain evidence="11 12">NCTC1934</strain>
    </source>
</reference>
<evidence type="ECO:0000256" key="1">
    <source>
        <dbReference type="ARBA" id="ARBA00004651"/>
    </source>
</evidence>
<dbReference type="InterPro" id="IPR020846">
    <property type="entry name" value="MFS_dom"/>
</dbReference>
<keyword evidence="7 9" id="KW-0472">Membrane</keyword>
<name>A0A378YLN5_9NOCA</name>
<dbReference type="PROSITE" id="PS50850">
    <property type="entry name" value="MFS"/>
    <property type="match status" value="1"/>
</dbReference>
<evidence type="ECO:0000259" key="10">
    <source>
        <dbReference type="PROSITE" id="PS50850"/>
    </source>
</evidence>